<keyword evidence="4" id="KW-1185">Reference proteome</keyword>
<evidence type="ECO:0000313" key="4">
    <source>
        <dbReference type="Proteomes" id="UP001295684"/>
    </source>
</evidence>
<organism evidence="3 4">
    <name type="scientific">Euplotes crassus</name>
    <dbReference type="NCBI Taxonomy" id="5936"/>
    <lineage>
        <taxon>Eukaryota</taxon>
        <taxon>Sar</taxon>
        <taxon>Alveolata</taxon>
        <taxon>Ciliophora</taxon>
        <taxon>Intramacronucleata</taxon>
        <taxon>Spirotrichea</taxon>
        <taxon>Hypotrichia</taxon>
        <taxon>Euplotida</taxon>
        <taxon>Euplotidae</taxon>
        <taxon>Moneuplotes</taxon>
    </lineage>
</organism>
<name>A0AAD1X974_EUPCR</name>
<evidence type="ECO:0000313" key="3">
    <source>
        <dbReference type="EMBL" id="CAI2362085.1"/>
    </source>
</evidence>
<sequence>MRPITIPHIHSRSHRILKHSRPRRSTKMKPNVLNMKNIRPFMEAEQHQNKEPQNEQRRNLKITTNFLDTDHVMSQIQGSLTNPRTRFPNTARGLEKQILNNVNQKIGFSNKRLKSSFRPKRALPSDVPIIKIENSSKEMIVDDSQKKSSEYSYSPNAKASHADMPLNKSYSSPLTLAELPLKKIKETTDTNLKEPVMQAHERDLFTPQARSGHNNFIPDQKKRGAAVFKIKRGETVAFKRNSSISDFSNALSFIKSKAQESYDSINLQKELIEIFGDTTSVFSGKPDSKSIGVVFRALDRLSKVEGNLKYYFRMMYNIMLKAIYCKVIELPEILLEQLKEKNLDYYSDPNNFIPYFESNEELMKTLNSVIKTAQKIEKESKSKVIEMEAELRGCKEFTKQLEKEVIAIRSTVKTRTLERFIDLTQENAKLVKELNILKYKMNANDDQVEKNLMKLEIEKLKQELKTTRLSQQNQASSAVNSSKSIISIKDHEAVP</sequence>
<protein>
    <submittedName>
        <fullName evidence="3">Uncharacterized protein</fullName>
    </submittedName>
</protein>
<comment type="caution">
    <text evidence="3">The sequence shown here is derived from an EMBL/GenBank/DDBJ whole genome shotgun (WGS) entry which is preliminary data.</text>
</comment>
<dbReference type="EMBL" id="CAMPGE010003259">
    <property type="protein sequence ID" value="CAI2362085.1"/>
    <property type="molecule type" value="Genomic_DNA"/>
</dbReference>
<feature type="region of interest" description="Disordered" evidence="2">
    <location>
        <begin position="140"/>
        <end position="166"/>
    </location>
</feature>
<feature type="coiled-coil region" evidence="1">
    <location>
        <begin position="443"/>
        <end position="470"/>
    </location>
</feature>
<accession>A0AAD1X974</accession>
<proteinExistence type="predicted"/>
<dbReference type="Proteomes" id="UP001295684">
    <property type="component" value="Unassembled WGS sequence"/>
</dbReference>
<reference evidence="3" key="1">
    <citation type="submission" date="2023-07" db="EMBL/GenBank/DDBJ databases">
        <authorList>
            <consortium name="AG Swart"/>
            <person name="Singh M."/>
            <person name="Singh A."/>
            <person name="Seah K."/>
            <person name="Emmerich C."/>
        </authorList>
    </citation>
    <scope>NUCLEOTIDE SEQUENCE</scope>
    <source>
        <strain evidence="3">DP1</strain>
    </source>
</reference>
<dbReference type="AlphaFoldDB" id="A0AAD1X974"/>
<evidence type="ECO:0000256" key="2">
    <source>
        <dbReference type="SAM" id="MobiDB-lite"/>
    </source>
</evidence>
<gene>
    <name evidence="3" type="ORF">ECRASSUSDP1_LOCUS3403</name>
</gene>
<feature type="compositionally biased region" description="Basic and acidic residues" evidence="2">
    <location>
        <begin position="140"/>
        <end position="149"/>
    </location>
</feature>
<keyword evidence="1" id="KW-0175">Coiled coil</keyword>
<evidence type="ECO:0000256" key="1">
    <source>
        <dbReference type="SAM" id="Coils"/>
    </source>
</evidence>